<dbReference type="SUPFAM" id="SSF46785">
    <property type="entry name" value="Winged helix' DNA-binding domain"/>
    <property type="match status" value="1"/>
</dbReference>
<dbReference type="InterPro" id="IPR036390">
    <property type="entry name" value="WH_DNA-bd_sf"/>
</dbReference>
<dbReference type="Pfam" id="PF03466">
    <property type="entry name" value="LysR_substrate"/>
    <property type="match status" value="1"/>
</dbReference>
<evidence type="ECO:0000256" key="4">
    <source>
        <dbReference type="ARBA" id="ARBA00023163"/>
    </source>
</evidence>
<dbReference type="InterPro" id="IPR000847">
    <property type="entry name" value="LysR_HTH_N"/>
</dbReference>
<evidence type="ECO:0000256" key="1">
    <source>
        <dbReference type="ARBA" id="ARBA00009437"/>
    </source>
</evidence>
<proteinExistence type="inferred from homology"/>
<reference evidence="6" key="1">
    <citation type="submission" date="2023-01" db="EMBL/GenBank/DDBJ databases">
        <title>Sequencing of the bacterial strains from artisanal fermented milk Matsoni.</title>
        <authorList>
            <person name="Rozman V."/>
            <person name="Accetto T."/>
            <person name="Bogovic Matijasic B."/>
        </authorList>
    </citation>
    <scope>NUCLEOTIDE SEQUENCE</scope>
    <source>
        <strain evidence="6">Lbl333</strain>
    </source>
</reference>
<dbReference type="PANTHER" id="PTHR30419">
    <property type="entry name" value="HTH-TYPE TRANSCRIPTIONAL REGULATOR YBHD"/>
    <property type="match status" value="1"/>
</dbReference>
<feature type="domain" description="HTH lysR-type" evidence="5">
    <location>
        <begin position="1"/>
        <end position="58"/>
    </location>
</feature>
<keyword evidence="3" id="KW-0238">DNA-binding</keyword>
<evidence type="ECO:0000313" key="7">
    <source>
        <dbReference type="Proteomes" id="UP001210502"/>
    </source>
</evidence>
<accession>A0AAW5YV19</accession>
<keyword evidence="2" id="KW-0805">Transcription regulation</keyword>
<protein>
    <submittedName>
        <fullName evidence="6">LysR family transcriptional regulator</fullName>
    </submittedName>
</protein>
<dbReference type="GO" id="GO:0003677">
    <property type="term" value="F:DNA binding"/>
    <property type="evidence" value="ECO:0007669"/>
    <property type="project" value="UniProtKB-KW"/>
</dbReference>
<keyword evidence="4" id="KW-0804">Transcription</keyword>
<evidence type="ECO:0000313" key="6">
    <source>
        <dbReference type="EMBL" id="MDA3767906.1"/>
    </source>
</evidence>
<dbReference type="PRINTS" id="PR00039">
    <property type="entry name" value="HTHLYSR"/>
</dbReference>
<dbReference type="PROSITE" id="PS50931">
    <property type="entry name" value="HTH_LYSR"/>
    <property type="match status" value="1"/>
</dbReference>
<evidence type="ECO:0000259" key="5">
    <source>
        <dbReference type="PROSITE" id="PS50931"/>
    </source>
</evidence>
<dbReference type="AlphaFoldDB" id="A0AAW5YV19"/>
<dbReference type="InterPro" id="IPR050950">
    <property type="entry name" value="HTH-type_LysR_regulators"/>
</dbReference>
<dbReference type="RefSeq" id="WP_271024494.1">
    <property type="nucleotide sequence ID" value="NZ_JAQIEY010000013.1"/>
</dbReference>
<sequence length="307" mass="34833">MNTDKIKIFLDLAESLNFSRTAQNMNITQSAVSQSISSLERYLNTKLFYRSRKEVNLTPAGQLFYQGMQPVITQFNKAITHAREVAQSVNTLLTIGFSGSGYDRYAINQLIHEYRKVRPEVKIFLENYDHRTMVARLKQGFCDVILTRPESIDSGITLTYDKLLEGHFYAVCSKNYCYMGNSPVTMKDLSKERLIFLDNSWCLPKQNSLQNALSRDLASLDYAVANNMADYTQMISAGLGIGICADFVVDPSDDQLELFPLEKEVTDEIGIVTLKDRKSPATEFIAWVKERGLPATRSQNKELESKE</sequence>
<dbReference type="InterPro" id="IPR036388">
    <property type="entry name" value="WH-like_DNA-bd_sf"/>
</dbReference>
<comment type="caution">
    <text evidence="6">The sequence shown here is derived from an EMBL/GenBank/DDBJ whole genome shotgun (WGS) entry which is preliminary data.</text>
</comment>
<organism evidence="6 7">
    <name type="scientific">Lactobacillus delbrueckii</name>
    <dbReference type="NCBI Taxonomy" id="1584"/>
    <lineage>
        <taxon>Bacteria</taxon>
        <taxon>Bacillati</taxon>
        <taxon>Bacillota</taxon>
        <taxon>Bacilli</taxon>
        <taxon>Lactobacillales</taxon>
        <taxon>Lactobacillaceae</taxon>
        <taxon>Lactobacillus</taxon>
    </lineage>
</organism>
<gene>
    <name evidence="6" type="ORF">PF586_05440</name>
</gene>
<dbReference type="Proteomes" id="UP001210502">
    <property type="component" value="Unassembled WGS sequence"/>
</dbReference>
<evidence type="ECO:0000256" key="2">
    <source>
        <dbReference type="ARBA" id="ARBA00023015"/>
    </source>
</evidence>
<dbReference type="GO" id="GO:0003700">
    <property type="term" value="F:DNA-binding transcription factor activity"/>
    <property type="evidence" value="ECO:0007669"/>
    <property type="project" value="InterPro"/>
</dbReference>
<dbReference type="CDD" id="cd05466">
    <property type="entry name" value="PBP2_LTTR_substrate"/>
    <property type="match status" value="1"/>
</dbReference>
<dbReference type="EMBL" id="JAQIEY010000013">
    <property type="protein sequence ID" value="MDA3767906.1"/>
    <property type="molecule type" value="Genomic_DNA"/>
</dbReference>
<dbReference type="Pfam" id="PF00126">
    <property type="entry name" value="HTH_1"/>
    <property type="match status" value="1"/>
</dbReference>
<dbReference type="InterPro" id="IPR005119">
    <property type="entry name" value="LysR_subst-bd"/>
</dbReference>
<evidence type="ECO:0000256" key="3">
    <source>
        <dbReference type="ARBA" id="ARBA00023125"/>
    </source>
</evidence>
<comment type="similarity">
    <text evidence="1">Belongs to the LysR transcriptional regulatory family.</text>
</comment>
<dbReference type="Gene3D" id="3.40.190.10">
    <property type="entry name" value="Periplasmic binding protein-like II"/>
    <property type="match status" value="2"/>
</dbReference>
<name>A0AAW5YV19_9LACO</name>
<dbReference type="SUPFAM" id="SSF53850">
    <property type="entry name" value="Periplasmic binding protein-like II"/>
    <property type="match status" value="1"/>
</dbReference>
<dbReference type="FunFam" id="1.10.10.10:FF:000001">
    <property type="entry name" value="LysR family transcriptional regulator"/>
    <property type="match status" value="1"/>
</dbReference>
<dbReference type="Gene3D" id="1.10.10.10">
    <property type="entry name" value="Winged helix-like DNA-binding domain superfamily/Winged helix DNA-binding domain"/>
    <property type="match status" value="1"/>
</dbReference>
<dbReference type="GO" id="GO:0005829">
    <property type="term" value="C:cytosol"/>
    <property type="evidence" value="ECO:0007669"/>
    <property type="project" value="TreeGrafter"/>
</dbReference>
<dbReference type="PANTHER" id="PTHR30419:SF7">
    <property type="entry name" value="HTH-TYPE TRANSCRIPTIONAL REGULATOR TDCA"/>
    <property type="match status" value="1"/>
</dbReference>